<accession>A0A9X0D569</accession>
<dbReference type="AlphaFoldDB" id="A0A9X0D569"/>
<evidence type="ECO:0000313" key="1">
    <source>
        <dbReference type="EMBL" id="KAJ7386128.1"/>
    </source>
</evidence>
<evidence type="ECO:0000313" key="2">
    <source>
        <dbReference type="Proteomes" id="UP001163046"/>
    </source>
</evidence>
<name>A0A9X0D569_9CNID</name>
<dbReference type="Proteomes" id="UP001163046">
    <property type="component" value="Unassembled WGS sequence"/>
</dbReference>
<dbReference type="OrthoDB" id="10578415at2759"/>
<protein>
    <submittedName>
        <fullName evidence="1">Uncharacterized protein</fullName>
    </submittedName>
</protein>
<comment type="caution">
    <text evidence="1">The sequence shown here is derived from an EMBL/GenBank/DDBJ whole genome shotgun (WGS) entry which is preliminary data.</text>
</comment>
<reference evidence="1" key="1">
    <citation type="submission" date="2023-01" db="EMBL/GenBank/DDBJ databases">
        <title>Genome assembly of the deep-sea coral Lophelia pertusa.</title>
        <authorList>
            <person name="Herrera S."/>
            <person name="Cordes E."/>
        </authorList>
    </citation>
    <scope>NUCLEOTIDE SEQUENCE</scope>
    <source>
        <strain evidence="1">USNM1676648</strain>
        <tissue evidence="1">Polyp</tissue>
    </source>
</reference>
<gene>
    <name evidence="1" type="ORF">OS493_012472</name>
</gene>
<proteinExistence type="predicted"/>
<sequence length="215" mass="24119">MNVVMAQQSSSDSPYLQISLEFPGTPPGDGDGLCSLKVTHLCGMYVNDRKVDDAPRVTLFRKSYPAEFAQMEGVPVDRIEKRSRLAGFNTQEAPRDPGRMDWQIPTNQAIILGDCYGVDIYGRMLLDIRAVYDHDTDGDVEPVPTLRRLEMAAKALRTGYAFPTNHYFVTDALWQAFQVAVREGKGGFGSDLPMVHPSECRRKHHLQLNGFQRSL</sequence>
<keyword evidence="2" id="KW-1185">Reference proteome</keyword>
<dbReference type="EMBL" id="MU825878">
    <property type="protein sequence ID" value="KAJ7386128.1"/>
    <property type="molecule type" value="Genomic_DNA"/>
</dbReference>
<organism evidence="1 2">
    <name type="scientific">Desmophyllum pertusum</name>
    <dbReference type="NCBI Taxonomy" id="174260"/>
    <lineage>
        <taxon>Eukaryota</taxon>
        <taxon>Metazoa</taxon>
        <taxon>Cnidaria</taxon>
        <taxon>Anthozoa</taxon>
        <taxon>Hexacorallia</taxon>
        <taxon>Scleractinia</taxon>
        <taxon>Caryophylliina</taxon>
        <taxon>Caryophylliidae</taxon>
        <taxon>Desmophyllum</taxon>
    </lineage>
</organism>